<evidence type="ECO:0000259" key="11">
    <source>
        <dbReference type="Pfam" id="PF14905"/>
    </source>
</evidence>
<keyword evidence="12" id="KW-0675">Receptor</keyword>
<dbReference type="Gene3D" id="2.40.170.20">
    <property type="entry name" value="TonB-dependent receptor, beta-barrel domain"/>
    <property type="match status" value="1"/>
</dbReference>
<evidence type="ECO:0000313" key="12">
    <source>
        <dbReference type="EMBL" id="MBC3790672.1"/>
    </source>
</evidence>
<keyword evidence="5 7" id="KW-0472">Membrane</keyword>
<dbReference type="Pfam" id="PF07715">
    <property type="entry name" value="Plug"/>
    <property type="match status" value="1"/>
</dbReference>
<name>A0ABR6W262_9BACT</name>
<keyword evidence="4 7" id="KW-0812">Transmembrane</keyword>
<feature type="domain" description="TonB-dependent receptor plug" evidence="10">
    <location>
        <begin position="229"/>
        <end position="319"/>
    </location>
</feature>
<evidence type="ECO:0000259" key="10">
    <source>
        <dbReference type="Pfam" id="PF07715"/>
    </source>
</evidence>
<feature type="chain" id="PRO_5045124596" evidence="9">
    <location>
        <begin position="26"/>
        <end position="911"/>
    </location>
</feature>
<reference evidence="12 13" key="1">
    <citation type="submission" date="2019-06" db="EMBL/GenBank/DDBJ databases">
        <title>Spirosoma utsteinense sp. nov. isolated from Antarctic ice-free soils.</title>
        <authorList>
            <person name="Tahon G."/>
        </authorList>
    </citation>
    <scope>NUCLEOTIDE SEQUENCE [LARGE SCALE GENOMIC DNA]</scope>
    <source>
        <strain evidence="12 13">LMG 31447</strain>
    </source>
</reference>
<evidence type="ECO:0000256" key="8">
    <source>
        <dbReference type="SAM" id="MobiDB-lite"/>
    </source>
</evidence>
<evidence type="ECO:0000256" key="1">
    <source>
        <dbReference type="ARBA" id="ARBA00004571"/>
    </source>
</evidence>
<keyword evidence="6 7" id="KW-0998">Cell outer membrane</keyword>
<feature type="region of interest" description="Disordered" evidence="8">
    <location>
        <begin position="890"/>
        <end position="911"/>
    </location>
</feature>
<dbReference type="InterPro" id="IPR041700">
    <property type="entry name" value="OMP_b-brl_3"/>
</dbReference>
<accession>A0ABR6W262</accession>
<protein>
    <submittedName>
        <fullName evidence="12">Outer membrane receptor protein involved in Fe transport</fullName>
    </submittedName>
</protein>
<evidence type="ECO:0000256" key="3">
    <source>
        <dbReference type="ARBA" id="ARBA00022452"/>
    </source>
</evidence>
<keyword evidence="9" id="KW-0732">Signal</keyword>
<evidence type="ECO:0000256" key="4">
    <source>
        <dbReference type="ARBA" id="ARBA00022692"/>
    </source>
</evidence>
<dbReference type="InterPro" id="IPR037066">
    <property type="entry name" value="Plug_dom_sf"/>
</dbReference>
<dbReference type="SUPFAM" id="SSF49464">
    <property type="entry name" value="Carboxypeptidase regulatory domain-like"/>
    <property type="match status" value="1"/>
</dbReference>
<dbReference type="InterPro" id="IPR008969">
    <property type="entry name" value="CarboxyPept-like_regulatory"/>
</dbReference>
<dbReference type="InterPro" id="IPR036942">
    <property type="entry name" value="Beta-barrel_TonB_sf"/>
</dbReference>
<evidence type="ECO:0000256" key="5">
    <source>
        <dbReference type="ARBA" id="ARBA00023136"/>
    </source>
</evidence>
<dbReference type="Proteomes" id="UP000700732">
    <property type="component" value="Unassembled WGS sequence"/>
</dbReference>
<evidence type="ECO:0000256" key="9">
    <source>
        <dbReference type="SAM" id="SignalP"/>
    </source>
</evidence>
<dbReference type="EMBL" id="VFIA01000005">
    <property type="protein sequence ID" value="MBC3790672.1"/>
    <property type="molecule type" value="Genomic_DNA"/>
</dbReference>
<dbReference type="RefSeq" id="WP_186736495.1">
    <property type="nucleotide sequence ID" value="NZ_VFIC01000012.1"/>
</dbReference>
<feature type="region of interest" description="Disordered" evidence="8">
    <location>
        <begin position="35"/>
        <end position="60"/>
    </location>
</feature>
<evidence type="ECO:0000256" key="7">
    <source>
        <dbReference type="PROSITE-ProRule" id="PRU01360"/>
    </source>
</evidence>
<dbReference type="PANTHER" id="PTHR40980">
    <property type="entry name" value="PLUG DOMAIN-CONTAINING PROTEIN"/>
    <property type="match status" value="1"/>
</dbReference>
<dbReference type="PROSITE" id="PS52016">
    <property type="entry name" value="TONB_DEPENDENT_REC_3"/>
    <property type="match status" value="1"/>
</dbReference>
<dbReference type="InterPro" id="IPR012910">
    <property type="entry name" value="Plug_dom"/>
</dbReference>
<gene>
    <name evidence="12" type="ORF">FH603_1162</name>
</gene>
<evidence type="ECO:0000256" key="6">
    <source>
        <dbReference type="ARBA" id="ARBA00023237"/>
    </source>
</evidence>
<comment type="similarity">
    <text evidence="7">Belongs to the TonB-dependent receptor family.</text>
</comment>
<dbReference type="PANTHER" id="PTHR40980:SF4">
    <property type="entry name" value="TONB-DEPENDENT RECEPTOR-LIKE BETA-BARREL DOMAIN-CONTAINING PROTEIN"/>
    <property type="match status" value="1"/>
</dbReference>
<organism evidence="12 13">
    <name type="scientific">Spirosoma utsteinense</name>
    <dbReference type="NCBI Taxonomy" id="2585773"/>
    <lineage>
        <taxon>Bacteria</taxon>
        <taxon>Pseudomonadati</taxon>
        <taxon>Bacteroidota</taxon>
        <taxon>Cytophagia</taxon>
        <taxon>Cytophagales</taxon>
        <taxon>Cytophagaceae</taxon>
        <taxon>Spirosoma</taxon>
    </lineage>
</organism>
<proteinExistence type="inferred from homology"/>
<comment type="caution">
    <text evidence="12">The sequence shown here is derived from an EMBL/GenBank/DDBJ whole genome shotgun (WGS) entry which is preliminary data.</text>
</comment>
<dbReference type="InterPro" id="IPR039426">
    <property type="entry name" value="TonB-dep_rcpt-like"/>
</dbReference>
<feature type="signal peptide" evidence="9">
    <location>
        <begin position="1"/>
        <end position="25"/>
    </location>
</feature>
<keyword evidence="13" id="KW-1185">Reference proteome</keyword>
<feature type="region of interest" description="Disordered" evidence="8">
    <location>
        <begin position="77"/>
        <end position="110"/>
    </location>
</feature>
<comment type="subcellular location">
    <subcellularLocation>
        <location evidence="1 7">Cell outer membrane</location>
        <topology evidence="1 7">Multi-pass membrane protein</topology>
    </subcellularLocation>
</comment>
<dbReference type="SUPFAM" id="SSF56935">
    <property type="entry name" value="Porins"/>
    <property type="match status" value="1"/>
</dbReference>
<feature type="domain" description="Outer membrane protein beta-barrel" evidence="11">
    <location>
        <begin position="473"/>
        <end position="881"/>
    </location>
</feature>
<dbReference type="Gene3D" id="2.170.130.10">
    <property type="entry name" value="TonB-dependent receptor, plug domain"/>
    <property type="match status" value="1"/>
</dbReference>
<keyword evidence="3 7" id="KW-1134">Transmembrane beta strand</keyword>
<dbReference type="Pfam" id="PF13620">
    <property type="entry name" value="CarboxypepD_reg"/>
    <property type="match status" value="1"/>
</dbReference>
<feature type="compositionally biased region" description="Polar residues" evidence="8">
    <location>
        <begin position="85"/>
        <end position="108"/>
    </location>
</feature>
<keyword evidence="2 7" id="KW-0813">Transport</keyword>
<sequence length="911" mass="101366">MRCSVLYGTMVAVGLSIVSIGRVNAQQPAPASEGVMRALGMPPDTTRPTAPTRPDTTQFNAADRLDTVGRELPELPATLNRPAADSTQTSPASTQIPTGVPQSANPATPSVGKAVGTLSGRLVTTQGGKSQPIQFASIGLFRASDSTSVTGGLTDEQGYFTITSLAPDVYYALVQSLGYAPKRISRITISATKVKVNLGNVVIAETTQQLQEVVVQGQRQAYEYSLDRKIVNVDQLPIAQGGSAIDILQNVPSVTVDVDGSLSLRGSGNVIVLVDGKPSGLTGLDRQAVLEQIPASNIERVEIITNPSSRYDADGAAGIINIILKKERASGINGTVQLNVGTRDKYNGSINLNARFKKINLFGSYNLRDDRRFQYRISDRQNLFTDSVSYLSQRNDAVRRGVNNNLRLGFDYALSDRDNITISALYRPEYSYDSERETFNTQDANRVSLGQTFRLTEEREPERGLDYTAGYRRTFAKKGRELSIDGTLSTNRGTENQEFTNTTTLPENLLTPNFLIGQQQASNDRDNQVGVLQADFVEPLKGKKRVETGLKYTYRKLGADYVFENRLSDTWVLNPNISNNFIYDERTSAAYVNFGNELKRFSYQAGLRTEYTSIITDQRTTSQQTKRDYIYVFPSAFVNYNLSQAQKLQLNYTRRINRPSVRSLNPFVDLSDPLNIRFGNPLLSPELINSFEMSYLWNGKSTSLNSSLFFRQTNNEITNYRTLREDGITEQTSLNLNRSQNYGLEVVLNQDITNWWKVNGTFTFFQRSIQASADVPGILTRTNQSWTGRITTDLRPARGTAIQLAVNYRSPFIVAQGTINSFFNVDIGVKQDVLNGRGTINFRVSDIFNTLQFQSDSFGPNFLATSLGKRESRIGFVGFSYRLSRQIVKEKERDRDSRQSDDAPGDIDFNN</sequence>
<evidence type="ECO:0000313" key="13">
    <source>
        <dbReference type="Proteomes" id="UP000700732"/>
    </source>
</evidence>
<dbReference type="Pfam" id="PF14905">
    <property type="entry name" value="OMP_b-brl_3"/>
    <property type="match status" value="1"/>
</dbReference>
<evidence type="ECO:0000256" key="2">
    <source>
        <dbReference type="ARBA" id="ARBA00022448"/>
    </source>
</evidence>
<feature type="compositionally biased region" description="Low complexity" evidence="8">
    <location>
        <begin position="42"/>
        <end position="57"/>
    </location>
</feature>
<feature type="compositionally biased region" description="Basic and acidic residues" evidence="8">
    <location>
        <begin position="890"/>
        <end position="901"/>
    </location>
</feature>